<feature type="compositionally biased region" description="Polar residues" evidence="1">
    <location>
        <begin position="418"/>
        <end position="429"/>
    </location>
</feature>
<feature type="region of interest" description="Disordered" evidence="1">
    <location>
        <begin position="615"/>
        <end position="684"/>
    </location>
</feature>
<feature type="compositionally biased region" description="Polar residues" evidence="1">
    <location>
        <begin position="353"/>
        <end position="364"/>
    </location>
</feature>
<name>A0A6A4GXF3_9AGAR</name>
<accession>A0A6A4GXF3</accession>
<keyword evidence="4" id="KW-1185">Reference proteome</keyword>
<feature type="compositionally biased region" description="Low complexity" evidence="1">
    <location>
        <begin position="630"/>
        <end position="684"/>
    </location>
</feature>
<evidence type="ECO:0000256" key="1">
    <source>
        <dbReference type="SAM" id="MobiDB-lite"/>
    </source>
</evidence>
<gene>
    <name evidence="3" type="ORF">BT96DRAFT_925879</name>
</gene>
<dbReference type="OrthoDB" id="1932706at2759"/>
<dbReference type="AlphaFoldDB" id="A0A6A4GXF3"/>
<dbReference type="GO" id="GO:0000124">
    <property type="term" value="C:SAGA complex"/>
    <property type="evidence" value="ECO:0007669"/>
    <property type="project" value="InterPro"/>
</dbReference>
<feature type="region of interest" description="Disordered" evidence="1">
    <location>
        <begin position="738"/>
        <end position="758"/>
    </location>
</feature>
<dbReference type="InterPro" id="IPR046468">
    <property type="entry name" value="Spt20-like_SEP"/>
</dbReference>
<sequence length="758" mass="83613">MDGYNRTRFVEALLERHQSEPPSFSIHLYPENWTINSGAKFLYNDFRYSAFLDEVRAHRIPADYIESFQESGVRYFDGCLIVDLFDYRPQKPTDPALENPEKTREVLHPNSETLWADLCLVNVNSGGNLTDTQALEMEARILLATSAPLCLDPNPHLTRIANNVLRISTPAVPASLKRKASALNVQKDESEKARKEKIMQFMAPTPRASRQFRQLDVRERFREEQRRAAAIPPPQPPSRAPSQPRAPSHTPVPTSQAPAFVSNQSSNHSSPVAPPSTSQYVQAHSPPGRPVAFVPNRVNGVQTPVSSNSHHSPSPQPHYPHVQTISEVSVNRTPTPAQRFSQSPRVQHIQPHSVPQNPGAQSHASPPGVQPQQLPAAARASPRPPSTHPQIQMQQQQHVPIQQQLPQPAQLPQQLQPSTSRQTATPVQTFQPPVPAVNFLQHPPTRGRRPSAAGQTVDAVTTHAQLQAYNAHYQQQHTNRLQQMVQAAQPPQPQPMAVAQGGVARASPMTTNARLATRSPMPSSLSQNGNGNNATANTAAANSPRPRTTALTGTAPTGGVNSPRLLPQNHQVPAAQSLLFRPMHTGAAQAQAQAQTQQHSPSASVIPIHSVGEDAQSQGQVHVSQQRPLQPVQTPKMQQQQLGAQQQQQQQQHQQQQQQQQQRRTTPSQAPTVQQQQPHSQAQLQPQPYQMYAAYPQQTGYPAGQIPPQYYVRGVQPGTQLSTQQIRQLQHLHAQQQHQYALAQQAQAQQAQQKAQGR</sequence>
<dbReference type="GO" id="GO:0003712">
    <property type="term" value="F:transcription coregulator activity"/>
    <property type="evidence" value="ECO:0007669"/>
    <property type="project" value="InterPro"/>
</dbReference>
<feature type="compositionally biased region" description="Low complexity" evidence="1">
    <location>
        <begin position="304"/>
        <end position="313"/>
    </location>
</feature>
<proteinExistence type="predicted"/>
<feature type="compositionally biased region" description="Low complexity" evidence="1">
    <location>
        <begin position="389"/>
        <end position="417"/>
    </location>
</feature>
<organism evidence="3 4">
    <name type="scientific">Gymnopus androsaceus JB14</name>
    <dbReference type="NCBI Taxonomy" id="1447944"/>
    <lineage>
        <taxon>Eukaryota</taxon>
        <taxon>Fungi</taxon>
        <taxon>Dikarya</taxon>
        <taxon>Basidiomycota</taxon>
        <taxon>Agaricomycotina</taxon>
        <taxon>Agaricomycetes</taxon>
        <taxon>Agaricomycetidae</taxon>
        <taxon>Agaricales</taxon>
        <taxon>Marasmiineae</taxon>
        <taxon>Omphalotaceae</taxon>
        <taxon>Gymnopus</taxon>
    </lineage>
</organism>
<feature type="domain" description="Spt20-like SEP" evidence="2">
    <location>
        <begin position="19"/>
        <end position="163"/>
    </location>
</feature>
<dbReference type="EMBL" id="ML769657">
    <property type="protein sequence ID" value="KAE9390441.1"/>
    <property type="molecule type" value="Genomic_DNA"/>
</dbReference>
<feature type="compositionally biased region" description="Polar residues" evidence="1">
    <location>
        <begin position="516"/>
        <end position="527"/>
    </location>
</feature>
<dbReference type="Pfam" id="PF12090">
    <property type="entry name" value="Spt20_SEP"/>
    <property type="match status" value="1"/>
</dbReference>
<feature type="compositionally biased region" description="Low complexity" evidence="1">
    <location>
        <begin position="528"/>
        <end position="559"/>
    </location>
</feature>
<dbReference type="PANTHER" id="PTHR13526:SF8">
    <property type="entry name" value="TRANSCRIPTION FACTOR SPT20 HOMOLOG"/>
    <property type="match status" value="1"/>
</dbReference>
<protein>
    <recommendedName>
        <fullName evidence="2">Spt20-like SEP domain-containing protein</fullName>
    </recommendedName>
</protein>
<evidence type="ECO:0000259" key="2">
    <source>
        <dbReference type="Pfam" id="PF12090"/>
    </source>
</evidence>
<reference evidence="3" key="1">
    <citation type="journal article" date="2019" name="Environ. Microbiol.">
        <title>Fungal ecological strategies reflected in gene transcription - a case study of two litter decomposers.</title>
        <authorList>
            <person name="Barbi F."/>
            <person name="Kohler A."/>
            <person name="Barry K."/>
            <person name="Baskaran P."/>
            <person name="Daum C."/>
            <person name="Fauchery L."/>
            <person name="Ihrmark K."/>
            <person name="Kuo A."/>
            <person name="LaButti K."/>
            <person name="Lipzen A."/>
            <person name="Morin E."/>
            <person name="Grigoriev I.V."/>
            <person name="Henrissat B."/>
            <person name="Lindahl B."/>
            <person name="Martin F."/>
        </authorList>
    </citation>
    <scope>NUCLEOTIDE SEQUENCE</scope>
    <source>
        <strain evidence="3">JB14</strain>
    </source>
</reference>
<feature type="region of interest" description="Disordered" evidence="1">
    <location>
        <begin position="222"/>
        <end position="429"/>
    </location>
</feature>
<dbReference type="PANTHER" id="PTHR13526">
    <property type="entry name" value="TRANSCRIPTION FACTOR SPT20 HOMOLOG"/>
    <property type="match status" value="1"/>
</dbReference>
<feature type="compositionally biased region" description="Polar residues" evidence="1">
    <location>
        <begin position="251"/>
        <end position="282"/>
    </location>
</feature>
<evidence type="ECO:0000313" key="3">
    <source>
        <dbReference type="EMBL" id="KAE9390441.1"/>
    </source>
</evidence>
<feature type="region of interest" description="Disordered" evidence="1">
    <location>
        <begin position="516"/>
        <end position="567"/>
    </location>
</feature>
<feature type="compositionally biased region" description="Polar residues" evidence="1">
    <location>
        <begin position="323"/>
        <end position="345"/>
    </location>
</feature>
<evidence type="ECO:0000313" key="4">
    <source>
        <dbReference type="Proteomes" id="UP000799118"/>
    </source>
</evidence>
<dbReference type="GO" id="GO:0006357">
    <property type="term" value="P:regulation of transcription by RNA polymerase II"/>
    <property type="evidence" value="ECO:0007669"/>
    <property type="project" value="TreeGrafter"/>
</dbReference>
<dbReference type="InterPro" id="IPR021950">
    <property type="entry name" value="Spt20"/>
</dbReference>
<feature type="compositionally biased region" description="Polar residues" evidence="1">
    <location>
        <begin position="615"/>
        <end position="628"/>
    </location>
</feature>
<dbReference type="Proteomes" id="UP000799118">
    <property type="component" value="Unassembled WGS sequence"/>
</dbReference>